<proteinExistence type="predicted"/>
<evidence type="ECO:0000256" key="1">
    <source>
        <dbReference type="SAM" id="SignalP"/>
    </source>
</evidence>
<dbReference type="AlphaFoldDB" id="A0A0D8Y437"/>
<feature type="chain" id="PRO_5002336186" description="Fibronectin type III domain protein" evidence="1">
    <location>
        <begin position="21"/>
        <end position="880"/>
    </location>
</feature>
<reference evidence="4 5" key="1">
    <citation type="submission" date="2013-11" db="EMBL/GenBank/DDBJ databases">
        <title>Draft genome of the bovine lungworm Dictyocaulus viviparus.</title>
        <authorList>
            <person name="Mitreva M."/>
        </authorList>
    </citation>
    <scope>NUCLEOTIDE SEQUENCE [LARGE SCALE GENOMIC DNA]</scope>
    <source>
        <strain evidence="4 5">HannoverDv2000</strain>
    </source>
</reference>
<dbReference type="CDD" id="cd00063">
    <property type="entry name" value="FN3"/>
    <property type="match status" value="1"/>
</dbReference>
<dbReference type="InterPro" id="IPR013783">
    <property type="entry name" value="Ig-like_fold"/>
</dbReference>
<dbReference type="Gene3D" id="2.60.40.10">
    <property type="entry name" value="Immunoglobulins"/>
    <property type="match status" value="1"/>
</dbReference>
<name>A0A0D8Y437_DICVI</name>
<dbReference type="SUPFAM" id="SSF63825">
    <property type="entry name" value="YWTD domain"/>
    <property type="match status" value="1"/>
</dbReference>
<evidence type="ECO:0000259" key="3">
    <source>
        <dbReference type="Pfam" id="PF26432"/>
    </source>
</evidence>
<dbReference type="Pfam" id="PF25494">
    <property type="entry name" value="Beta-prop_Rol-3"/>
    <property type="match status" value="1"/>
</dbReference>
<dbReference type="InterPro" id="IPR058726">
    <property type="entry name" value="Roller3_N"/>
</dbReference>
<sequence length="880" mass="98491">MRDKFYIIICIFCICDIFEATVFSNSLKSCQLYCIERNLAFPLGRGEYTWNQESLESCDYNCRVNSCHHGCHDLDEVQSKCDRRCVDEGVNFDSCSQGCHAVEQAFLVQVQELLYQVTVTIDVLDETLRLRWQFPDSVRAQVQEVAAADVSWYAQSRPSNEKIGWRWTPLTTTAFRNSTLSAEIHIPLDPTPNLQVGVSRAITYQMPLRILPSRLEISSQLQLSSDKIAICWQGDESMKRFKISLATLDGNSLFMESTDKRCYILESLPKENCCRATISDVTTQENTQSISIKLDMIQVTSASAAESTAMTYRLIFSTGTHIFQMRNANDYVISEEPIAIPFEIPEGDLITSLECISSNSLMIGSKRGSLWLLSLEYNSTAVYTTPTPIHSMQHAVYVVLHDKGIVRCTLDNPSCFLLTNRDSLNAARNVAVDTNNGFLYILGADHQVYRSELFPIEMVENYQLTKVLLLTDDVFEFCIHSIQNIKETENSILSLTDIPSTSAIVIDKENFQLLAVLQNGTILAKNLISGDITTKRGGEYVGVKRLAIDSDRMFWSREKCGDTPLDEMCFYSENAQKDGGDTHFSRYLYSGKIVDFAVLSDPILPPTLVPPEKIGLIMSDTTAKVSWVPPVNLPFQASGNLWRNLSYEIRLVTPDSPDSPVAMKMSNETYVLLSISPGAEYTASVRVCWRTVCSPFVNVINTAFQPLKYSPIAYLKRSNDATSTYDLLGEEMPANSISEIIQPCCDGIMALDNTTKILYSISSSEEKVVFHRVSEPGKMYVFTDFLAVKFITVLASRAILVLASSYQIISYRLTGAVEHIIFSCTKPFDDCSEIIGLSSDDSTGEIHFLAQYPNGTTALYEQNADERTTNVLATSTDLPQ</sequence>
<dbReference type="OrthoDB" id="5873419at2759"/>
<feature type="signal peptide" evidence="1">
    <location>
        <begin position="1"/>
        <end position="20"/>
    </location>
</feature>
<dbReference type="InterPro" id="IPR036116">
    <property type="entry name" value="FN3_sf"/>
</dbReference>
<evidence type="ECO:0000313" key="5">
    <source>
        <dbReference type="Proteomes" id="UP000053766"/>
    </source>
</evidence>
<dbReference type="SUPFAM" id="SSF49265">
    <property type="entry name" value="Fibronectin type III"/>
    <property type="match status" value="1"/>
</dbReference>
<dbReference type="Proteomes" id="UP000053766">
    <property type="component" value="Unassembled WGS sequence"/>
</dbReference>
<keyword evidence="5" id="KW-1185">Reference proteome</keyword>
<evidence type="ECO:0000313" key="4">
    <source>
        <dbReference type="EMBL" id="KJH51480.1"/>
    </source>
</evidence>
<dbReference type="InterPro" id="IPR003961">
    <property type="entry name" value="FN3_dom"/>
</dbReference>
<keyword evidence="1" id="KW-0732">Signal</keyword>
<protein>
    <recommendedName>
        <fullName evidence="6">Fibronectin type III domain protein</fullName>
    </recommendedName>
</protein>
<gene>
    <name evidence="4" type="ORF">DICVIV_02313</name>
</gene>
<evidence type="ECO:0000259" key="2">
    <source>
        <dbReference type="Pfam" id="PF25494"/>
    </source>
</evidence>
<dbReference type="InterPro" id="IPR057329">
    <property type="entry name" value="Beta-prop_Rol-3"/>
</dbReference>
<accession>A0A0D8Y437</accession>
<evidence type="ECO:0008006" key="6">
    <source>
        <dbReference type="Google" id="ProtNLM"/>
    </source>
</evidence>
<dbReference type="STRING" id="29172.A0A0D8Y437"/>
<organism evidence="4 5">
    <name type="scientific">Dictyocaulus viviparus</name>
    <name type="common">Bovine lungworm</name>
    <dbReference type="NCBI Taxonomy" id="29172"/>
    <lineage>
        <taxon>Eukaryota</taxon>
        <taxon>Metazoa</taxon>
        <taxon>Ecdysozoa</taxon>
        <taxon>Nematoda</taxon>
        <taxon>Chromadorea</taxon>
        <taxon>Rhabditida</taxon>
        <taxon>Rhabditina</taxon>
        <taxon>Rhabditomorpha</taxon>
        <taxon>Strongyloidea</taxon>
        <taxon>Metastrongylidae</taxon>
        <taxon>Dictyocaulus</taxon>
    </lineage>
</organism>
<feature type="domain" description="Roller-3 N-terminal" evidence="3">
    <location>
        <begin position="22"/>
        <end position="98"/>
    </location>
</feature>
<reference evidence="5" key="2">
    <citation type="journal article" date="2016" name="Sci. Rep.">
        <title>Dictyocaulus viviparus genome, variome and transcriptome elucidate lungworm biology and support future intervention.</title>
        <authorList>
            <person name="McNulty S.N."/>
            <person name="Strube C."/>
            <person name="Rosa B.A."/>
            <person name="Martin J.C."/>
            <person name="Tyagi R."/>
            <person name="Choi Y.J."/>
            <person name="Wang Q."/>
            <person name="Hallsworth Pepin K."/>
            <person name="Zhang X."/>
            <person name="Ozersky P."/>
            <person name="Wilson R.K."/>
            <person name="Sternberg P.W."/>
            <person name="Gasser R.B."/>
            <person name="Mitreva M."/>
        </authorList>
    </citation>
    <scope>NUCLEOTIDE SEQUENCE [LARGE SCALE GENOMIC DNA]</scope>
    <source>
        <strain evidence="5">HannoverDv2000</strain>
    </source>
</reference>
<dbReference type="EMBL" id="KN716182">
    <property type="protein sequence ID" value="KJH51480.1"/>
    <property type="molecule type" value="Genomic_DNA"/>
</dbReference>
<dbReference type="Pfam" id="PF26432">
    <property type="entry name" value="Roller3_N"/>
    <property type="match status" value="1"/>
</dbReference>
<feature type="domain" description="Rol-3 five-bladed beta-propeller" evidence="2">
    <location>
        <begin position="711"/>
        <end position="880"/>
    </location>
</feature>